<comment type="caution">
    <text evidence="1">The sequence shown here is derived from an EMBL/GenBank/DDBJ whole genome shotgun (WGS) entry which is preliminary data.</text>
</comment>
<evidence type="ECO:0000313" key="2">
    <source>
        <dbReference type="Proteomes" id="UP000582981"/>
    </source>
</evidence>
<gene>
    <name evidence="1" type="ORF">HX829_04900</name>
</gene>
<dbReference type="Gene3D" id="3.90.850.10">
    <property type="entry name" value="Fumarylacetoacetase-like, C-terminal domain"/>
    <property type="match status" value="1"/>
</dbReference>
<accession>A0A7Y8BJB9</accession>
<dbReference type="InterPro" id="IPR036663">
    <property type="entry name" value="Fumarylacetoacetase_C_sf"/>
</dbReference>
<dbReference type="EMBL" id="JACAPU010000006">
    <property type="protein sequence ID" value="NWB45825.1"/>
    <property type="molecule type" value="Genomic_DNA"/>
</dbReference>
<proteinExistence type="predicted"/>
<dbReference type="Proteomes" id="UP000582981">
    <property type="component" value="Unassembled WGS sequence"/>
</dbReference>
<organism evidence="1 2">
    <name type="scientific">Pseudomonas gingeri</name>
    <dbReference type="NCBI Taxonomy" id="117681"/>
    <lineage>
        <taxon>Bacteria</taxon>
        <taxon>Pseudomonadati</taxon>
        <taxon>Pseudomonadota</taxon>
        <taxon>Gammaproteobacteria</taxon>
        <taxon>Pseudomonadales</taxon>
        <taxon>Pseudomonadaceae</taxon>
        <taxon>Pseudomonas</taxon>
    </lineage>
</organism>
<dbReference type="RefSeq" id="WP_100940217.1">
    <property type="nucleotide sequence ID" value="NZ_JACAPU010000006.1"/>
</dbReference>
<protein>
    <submittedName>
        <fullName evidence="1">Uncharacterized protein</fullName>
    </submittedName>
</protein>
<dbReference type="AlphaFoldDB" id="A0A7Y8BJB9"/>
<evidence type="ECO:0000313" key="1">
    <source>
        <dbReference type="EMBL" id="NWB45825.1"/>
    </source>
</evidence>
<name>A0A7Y8BJB9_9PSED</name>
<dbReference type="SUPFAM" id="SSF56529">
    <property type="entry name" value="FAH"/>
    <property type="match status" value="1"/>
</dbReference>
<dbReference type="GO" id="GO:0003824">
    <property type="term" value="F:catalytic activity"/>
    <property type="evidence" value="ECO:0007669"/>
    <property type="project" value="InterPro"/>
</dbReference>
<sequence length="297" mass="32703">MNKLIERVDDNGVHWISIAQGSAAAYGYRTLNGFDSGLDLMLQKIASGLDFEAFSERLTFDTQLSPPCLNTCPVIPLKPSEPRDCYVSGFGYTHTHVNAVKAPAREAPDWYYKGNGNSLVVAQKIVTTPFHACSAGFEVEYICVYVIDHLRNPRYCGYTLAFDFSDPDLRHRHPSLAGLSKLRQTVVCPELVLGELPQQTTVSSSVIRKGEVAWKKSSQLGSAQLNISKPELETMLFQHDTLCEPGTVHFVLLGAAISSDRDGFQLKDGDLITACSDLDSLEISVSYEDEAVRCSCN</sequence>
<reference evidence="1 2" key="1">
    <citation type="submission" date="2020-04" db="EMBL/GenBank/DDBJ databases">
        <title>Molecular characterization of pseudomonads from Agaricus bisporus reveal novel blotch 2 pathogens in Western Europe.</title>
        <authorList>
            <person name="Taparia T."/>
            <person name="Krijger M."/>
            <person name="Haynes E."/>
            <person name="Elpinstone J.G."/>
            <person name="Noble R."/>
            <person name="Van Der Wolf J."/>
        </authorList>
    </citation>
    <scope>NUCLEOTIDE SEQUENCE [LARGE SCALE GENOMIC DNA]</scope>
    <source>
        <strain evidence="1 2">F1001</strain>
    </source>
</reference>